<gene>
    <name evidence="2" type="ORF">K466DRAFT_482752</name>
</gene>
<feature type="non-terminal residue" evidence="2">
    <location>
        <position position="1"/>
    </location>
</feature>
<dbReference type="Pfam" id="PF20151">
    <property type="entry name" value="DUF6533"/>
    <property type="match status" value="1"/>
</dbReference>
<proteinExistence type="predicted"/>
<dbReference type="EMBL" id="ML211020">
    <property type="protein sequence ID" value="TFK91436.1"/>
    <property type="molecule type" value="Genomic_DNA"/>
</dbReference>
<protein>
    <recommendedName>
        <fullName evidence="1">DUF6533 domain-containing protein</fullName>
    </recommendedName>
</protein>
<evidence type="ECO:0000259" key="1">
    <source>
        <dbReference type="Pfam" id="PF20151"/>
    </source>
</evidence>
<evidence type="ECO:0000313" key="2">
    <source>
        <dbReference type="EMBL" id="TFK91436.1"/>
    </source>
</evidence>
<dbReference type="Proteomes" id="UP000308197">
    <property type="component" value="Unassembled WGS sequence"/>
</dbReference>
<dbReference type="InParanoid" id="A0A5C3PPF0"/>
<evidence type="ECO:0000313" key="3">
    <source>
        <dbReference type="Proteomes" id="UP000308197"/>
    </source>
</evidence>
<keyword evidence="3" id="KW-1185">Reference proteome</keyword>
<feature type="domain" description="DUF6533" evidence="1">
    <location>
        <begin position="1"/>
        <end position="37"/>
    </location>
</feature>
<dbReference type="AlphaFoldDB" id="A0A5C3PPF0"/>
<dbReference type="InterPro" id="IPR045340">
    <property type="entry name" value="DUF6533"/>
</dbReference>
<organism evidence="2 3">
    <name type="scientific">Polyporus arcularius HHB13444</name>
    <dbReference type="NCBI Taxonomy" id="1314778"/>
    <lineage>
        <taxon>Eukaryota</taxon>
        <taxon>Fungi</taxon>
        <taxon>Dikarya</taxon>
        <taxon>Basidiomycota</taxon>
        <taxon>Agaricomycotina</taxon>
        <taxon>Agaricomycetes</taxon>
        <taxon>Polyporales</taxon>
        <taxon>Polyporaceae</taxon>
        <taxon>Polyporus</taxon>
    </lineage>
</organism>
<accession>A0A5C3PPF0</accession>
<sequence>IFIYDAFVTFDREVACFWPAERTGASLLFYANKWIALTSYVMIFVPYAPLPSDKVTSLRPCHGHS</sequence>
<dbReference type="STRING" id="1314778.A0A5C3PPF0"/>
<reference evidence="2 3" key="1">
    <citation type="journal article" date="2019" name="Nat. Ecol. Evol.">
        <title>Megaphylogeny resolves global patterns of mushroom evolution.</title>
        <authorList>
            <person name="Varga T."/>
            <person name="Krizsan K."/>
            <person name="Foldi C."/>
            <person name="Dima B."/>
            <person name="Sanchez-Garcia M."/>
            <person name="Sanchez-Ramirez S."/>
            <person name="Szollosi G.J."/>
            <person name="Szarkandi J.G."/>
            <person name="Papp V."/>
            <person name="Albert L."/>
            <person name="Andreopoulos W."/>
            <person name="Angelini C."/>
            <person name="Antonin V."/>
            <person name="Barry K.W."/>
            <person name="Bougher N.L."/>
            <person name="Buchanan P."/>
            <person name="Buyck B."/>
            <person name="Bense V."/>
            <person name="Catcheside P."/>
            <person name="Chovatia M."/>
            <person name="Cooper J."/>
            <person name="Damon W."/>
            <person name="Desjardin D."/>
            <person name="Finy P."/>
            <person name="Geml J."/>
            <person name="Haridas S."/>
            <person name="Hughes K."/>
            <person name="Justo A."/>
            <person name="Karasinski D."/>
            <person name="Kautmanova I."/>
            <person name="Kiss B."/>
            <person name="Kocsube S."/>
            <person name="Kotiranta H."/>
            <person name="LaButti K.M."/>
            <person name="Lechner B.E."/>
            <person name="Liimatainen K."/>
            <person name="Lipzen A."/>
            <person name="Lukacs Z."/>
            <person name="Mihaltcheva S."/>
            <person name="Morgado L.N."/>
            <person name="Niskanen T."/>
            <person name="Noordeloos M.E."/>
            <person name="Ohm R.A."/>
            <person name="Ortiz-Santana B."/>
            <person name="Ovrebo C."/>
            <person name="Racz N."/>
            <person name="Riley R."/>
            <person name="Savchenko A."/>
            <person name="Shiryaev A."/>
            <person name="Soop K."/>
            <person name="Spirin V."/>
            <person name="Szebenyi C."/>
            <person name="Tomsovsky M."/>
            <person name="Tulloss R.E."/>
            <person name="Uehling J."/>
            <person name="Grigoriev I.V."/>
            <person name="Vagvolgyi C."/>
            <person name="Papp T."/>
            <person name="Martin F.M."/>
            <person name="Miettinen O."/>
            <person name="Hibbett D.S."/>
            <person name="Nagy L.G."/>
        </authorList>
    </citation>
    <scope>NUCLEOTIDE SEQUENCE [LARGE SCALE GENOMIC DNA]</scope>
    <source>
        <strain evidence="2 3">HHB13444</strain>
    </source>
</reference>
<name>A0A5C3PPF0_9APHY</name>